<dbReference type="AlphaFoldDB" id="A0A0S7WQC7"/>
<organism evidence="2 3">
    <name type="scientific">candidate division TA06 bacterium DG_24</name>
    <dbReference type="NCBI Taxonomy" id="1703770"/>
    <lineage>
        <taxon>Bacteria</taxon>
        <taxon>Bacteria division TA06</taxon>
    </lineage>
</organism>
<evidence type="ECO:0000313" key="3">
    <source>
        <dbReference type="Proteomes" id="UP000052008"/>
    </source>
</evidence>
<sequence>MKASTGVPAYGRLAGSVLLVVVFTAAAVCQGYELYNFRGTYEQYVYEMKGEEETTYFSLTIDPKGDDQFMVSVEYKKELEKEDLGEALFAGAMGVQWVMFFNPMIFMYLGMGSEELAEEGDKFLIPGGGRIQFTGTETVAGQKGKVYRATLPDEEESVFECVLSQNHALPLRVTAYEEDKLEYEAKLISYKSK</sequence>
<name>A0A0S7WQC7_UNCT6</name>
<dbReference type="Proteomes" id="UP000052008">
    <property type="component" value="Unassembled WGS sequence"/>
</dbReference>
<keyword evidence="1" id="KW-0812">Transmembrane</keyword>
<evidence type="ECO:0000313" key="2">
    <source>
        <dbReference type="EMBL" id="KPJ52391.1"/>
    </source>
</evidence>
<keyword evidence="1" id="KW-1133">Transmembrane helix</keyword>
<protein>
    <submittedName>
        <fullName evidence="2">Uncharacterized protein</fullName>
    </submittedName>
</protein>
<gene>
    <name evidence="2" type="ORF">AMJ39_07965</name>
</gene>
<evidence type="ECO:0000256" key="1">
    <source>
        <dbReference type="SAM" id="Phobius"/>
    </source>
</evidence>
<comment type="caution">
    <text evidence="2">The sequence shown here is derived from an EMBL/GenBank/DDBJ whole genome shotgun (WGS) entry which is preliminary data.</text>
</comment>
<reference evidence="2 3" key="1">
    <citation type="journal article" date="2015" name="Microbiome">
        <title>Genomic resolution of linkages in carbon, nitrogen, and sulfur cycling among widespread estuary sediment bacteria.</title>
        <authorList>
            <person name="Baker B.J."/>
            <person name="Lazar C.S."/>
            <person name="Teske A.P."/>
            <person name="Dick G.J."/>
        </authorList>
    </citation>
    <scope>NUCLEOTIDE SEQUENCE [LARGE SCALE GENOMIC DNA]</scope>
    <source>
        <strain evidence="2">DG_24</strain>
    </source>
</reference>
<accession>A0A0S7WQC7</accession>
<dbReference type="EMBL" id="LIZS01000061">
    <property type="protein sequence ID" value="KPJ52391.1"/>
    <property type="molecule type" value="Genomic_DNA"/>
</dbReference>
<feature type="transmembrane region" description="Helical" evidence="1">
    <location>
        <begin position="87"/>
        <end position="109"/>
    </location>
</feature>
<proteinExistence type="predicted"/>
<keyword evidence="1" id="KW-0472">Membrane</keyword>